<dbReference type="InterPro" id="IPR001647">
    <property type="entry name" value="HTH_TetR"/>
</dbReference>
<proteinExistence type="predicted"/>
<gene>
    <name evidence="4" type="ORF">VMF7928_00266</name>
</gene>
<dbReference type="Proteomes" id="UP000838748">
    <property type="component" value="Unassembled WGS sequence"/>
</dbReference>
<keyword evidence="5" id="KW-1185">Reference proteome</keyword>
<dbReference type="PANTHER" id="PTHR30328:SF54">
    <property type="entry name" value="HTH-TYPE TRANSCRIPTIONAL REPRESSOR SCO4008"/>
    <property type="match status" value="1"/>
</dbReference>
<dbReference type="InterPro" id="IPR050109">
    <property type="entry name" value="HTH-type_TetR-like_transc_reg"/>
</dbReference>
<organism evidence="4 5">
    <name type="scientific">Vibrio marisflavi CECT 7928</name>
    <dbReference type="NCBI Taxonomy" id="634439"/>
    <lineage>
        <taxon>Bacteria</taxon>
        <taxon>Pseudomonadati</taxon>
        <taxon>Pseudomonadota</taxon>
        <taxon>Gammaproteobacteria</taxon>
        <taxon>Vibrionales</taxon>
        <taxon>Vibrionaceae</taxon>
        <taxon>Vibrio</taxon>
    </lineage>
</organism>
<dbReference type="EMBL" id="CAKLDM010000001">
    <property type="protein sequence ID" value="CAH0536193.1"/>
    <property type="molecule type" value="Genomic_DNA"/>
</dbReference>
<dbReference type="Gene3D" id="1.10.357.10">
    <property type="entry name" value="Tetracycline Repressor, domain 2"/>
    <property type="match status" value="1"/>
</dbReference>
<feature type="DNA-binding region" description="H-T-H motif" evidence="2">
    <location>
        <begin position="36"/>
        <end position="55"/>
    </location>
</feature>
<feature type="domain" description="HTH tetR-type" evidence="3">
    <location>
        <begin position="13"/>
        <end position="73"/>
    </location>
</feature>
<dbReference type="PANTHER" id="PTHR30328">
    <property type="entry name" value="TRANSCRIPTIONAL REPRESSOR"/>
    <property type="match status" value="1"/>
</dbReference>
<evidence type="ECO:0000313" key="4">
    <source>
        <dbReference type="EMBL" id="CAH0536193.1"/>
    </source>
</evidence>
<keyword evidence="1 2" id="KW-0238">DNA-binding</keyword>
<accession>A0ABN8DZ40</accession>
<dbReference type="Pfam" id="PF00440">
    <property type="entry name" value="TetR_N"/>
    <property type="match status" value="1"/>
</dbReference>
<evidence type="ECO:0000313" key="5">
    <source>
        <dbReference type="Proteomes" id="UP000838748"/>
    </source>
</evidence>
<name>A0ABN8DZ40_9VIBR</name>
<evidence type="ECO:0000256" key="1">
    <source>
        <dbReference type="ARBA" id="ARBA00023125"/>
    </source>
</evidence>
<dbReference type="PROSITE" id="PS50977">
    <property type="entry name" value="HTH_TETR_2"/>
    <property type="match status" value="1"/>
</dbReference>
<dbReference type="SUPFAM" id="SSF46689">
    <property type="entry name" value="Homeodomain-like"/>
    <property type="match status" value="1"/>
</dbReference>
<evidence type="ECO:0000259" key="3">
    <source>
        <dbReference type="PROSITE" id="PS50977"/>
    </source>
</evidence>
<sequence>MSMRKVGRPNIDHNLSEKLLLCARDLFANMPYEKVSIRMIANKAEVNSSMIGYYFGNKEGLFEAMFLYTTEPIYKKMQELAKNPTGESLIELISKMSDEFLKAPMIPRLLTQAMNMPPSDSKRKLVERLMEEFSKPLRDMVFSQLIENGVIRDDMDPQLCRFSWVSLVMFPFLIPSGAYEISKGIDQSEEFYKKLMEHNIKLMTHGFIKTNPSGED</sequence>
<evidence type="ECO:0000256" key="2">
    <source>
        <dbReference type="PROSITE-ProRule" id="PRU00335"/>
    </source>
</evidence>
<comment type="caution">
    <text evidence="4">The sequence shown here is derived from an EMBL/GenBank/DDBJ whole genome shotgun (WGS) entry which is preliminary data.</text>
</comment>
<protein>
    <recommendedName>
        <fullName evidence="3">HTH tetR-type domain-containing protein</fullName>
    </recommendedName>
</protein>
<reference evidence="4" key="1">
    <citation type="submission" date="2021-11" db="EMBL/GenBank/DDBJ databases">
        <authorList>
            <person name="Rodrigo-Torres L."/>
            <person name="Arahal R. D."/>
            <person name="Lucena T."/>
        </authorList>
    </citation>
    <scope>NUCLEOTIDE SEQUENCE</scope>
    <source>
        <strain evidence="4">CECT 7928</strain>
    </source>
</reference>
<dbReference type="InterPro" id="IPR009057">
    <property type="entry name" value="Homeodomain-like_sf"/>
</dbReference>